<name>A0A841H0W6_9BACT</name>
<dbReference type="EMBL" id="JACHIA010000009">
    <property type="protein sequence ID" value="MBB6071608.1"/>
    <property type="molecule type" value="Genomic_DNA"/>
</dbReference>
<gene>
    <name evidence="6" type="ORF">HNQ61_003236</name>
</gene>
<dbReference type="GO" id="GO:0005886">
    <property type="term" value="C:plasma membrane"/>
    <property type="evidence" value="ECO:0007669"/>
    <property type="project" value="TreeGrafter"/>
</dbReference>
<evidence type="ECO:0000256" key="3">
    <source>
        <dbReference type="ARBA" id="ARBA00022679"/>
    </source>
</evidence>
<dbReference type="Proteomes" id="UP000582837">
    <property type="component" value="Unassembled WGS sequence"/>
</dbReference>
<accession>A0A841H0W6</accession>
<protein>
    <submittedName>
        <fullName evidence="6">Uncharacterized protein</fullName>
    </submittedName>
</protein>
<dbReference type="AlphaFoldDB" id="A0A841H0W6"/>
<proteinExistence type="predicted"/>
<organism evidence="6 7">
    <name type="scientific">Longimicrobium terrae</name>
    <dbReference type="NCBI Taxonomy" id="1639882"/>
    <lineage>
        <taxon>Bacteria</taxon>
        <taxon>Pseudomonadati</taxon>
        <taxon>Gemmatimonadota</taxon>
        <taxon>Longimicrobiia</taxon>
        <taxon>Longimicrobiales</taxon>
        <taxon>Longimicrobiaceae</taxon>
        <taxon>Longimicrobium</taxon>
    </lineage>
</organism>
<evidence type="ECO:0000256" key="5">
    <source>
        <dbReference type="SAM" id="Phobius"/>
    </source>
</evidence>
<feature type="transmembrane region" description="Helical" evidence="5">
    <location>
        <begin position="531"/>
        <end position="550"/>
    </location>
</feature>
<keyword evidence="2" id="KW-0328">Glycosyltransferase</keyword>
<evidence type="ECO:0000256" key="1">
    <source>
        <dbReference type="ARBA" id="ARBA00004141"/>
    </source>
</evidence>
<comment type="subcellular location">
    <subcellularLocation>
        <location evidence="1">Membrane</location>
        <topology evidence="1">Multi-pass membrane protein</topology>
    </subcellularLocation>
</comment>
<feature type="transmembrane region" description="Helical" evidence="5">
    <location>
        <begin position="145"/>
        <end position="163"/>
    </location>
</feature>
<feature type="transmembrane region" description="Helical" evidence="5">
    <location>
        <begin position="501"/>
        <end position="525"/>
    </location>
</feature>
<keyword evidence="5" id="KW-0472">Membrane</keyword>
<evidence type="ECO:0000313" key="6">
    <source>
        <dbReference type="EMBL" id="MBB6071608.1"/>
    </source>
</evidence>
<sequence length="696" mass="74633">MRPPSPAEKSQQAALHASLEAILRRDPGGSYPRSDPRTQWRHHAALRLGEQRTGIDPLTLARAALARAERALEKDGPESPAAHIGHHLIGEGTEAFERELRALPGYRGTRRPGIPRGLAAPLTVLIACVLVMGCAAYLLGHPAAPWARIAALVCAVPLAAVYASRTVRALPWRPRMDLPLPRLRPEDAEPRSAATLVVVPAIVSSPARVRALLDRLWALHEAHGGAEFRFALLSDFADAATETAAGDDAVLAELEAGIAALNARAGDAAGDRFFALHRVRRWSATQQAWMGWERKRGKLLELMRLLHGDPAAFAWRFGDVGGLLARTPVPLVITLDDTTRLRAGAADALIRTALHPLNRPRVDERTGRVLAGYGVLQPSVEFTFGGAGEDAEPARRAAGPSFAFTALGAGVHQGAGALYHVDAFRRALDGTFPDDLVLHHDLLDGFVARTGEVYDAVVQQPWPATYLAQARRGHRWLRGLLQTAPFIAGLRGNPLTGAQRFFLGEASLVELGTPASLVLLPLAWTVLPGPAWVWTVAACPALLLPFLSLIHRILLLPLRRGRGAGPGAALGRLAMGAFAQVVLVHQSLVAADALVRVAWRMGVSRRRLLEWAPRQEPASPLSEYWRALWLSPVAGVAALGAVAWWRPQNLLLAVPFALAWIAAPAIVGLGDRLVFRPGADRSPRVEGAPDGSGGGG</sequence>
<feature type="transmembrane region" description="Helical" evidence="5">
    <location>
        <begin position="117"/>
        <end position="139"/>
    </location>
</feature>
<evidence type="ECO:0000256" key="4">
    <source>
        <dbReference type="ARBA" id="ARBA00022989"/>
    </source>
</evidence>
<evidence type="ECO:0000256" key="2">
    <source>
        <dbReference type="ARBA" id="ARBA00022676"/>
    </source>
</evidence>
<feature type="transmembrane region" description="Helical" evidence="5">
    <location>
        <begin position="624"/>
        <end position="645"/>
    </location>
</feature>
<dbReference type="PANTHER" id="PTHR43867">
    <property type="entry name" value="CELLULOSE SYNTHASE CATALYTIC SUBUNIT A [UDP-FORMING]"/>
    <property type="match status" value="1"/>
</dbReference>
<dbReference type="PANTHER" id="PTHR43867:SF2">
    <property type="entry name" value="CELLULOSE SYNTHASE CATALYTIC SUBUNIT A [UDP-FORMING]"/>
    <property type="match status" value="1"/>
</dbReference>
<dbReference type="InterPro" id="IPR050321">
    <property type="entry name" value="Glycosyltr_2/OpgH_subfam"/>
</dbReference>
<evidence type="ECO:0000313" key="7">
    <source>
        <dbReference type="Proteomes" id="UP000582837"/>
    </source>
</evidence>
<keyword evidence="3" id="KW-0808">Transferase</keyword>
<reference evidence="6 7" key="1">
    <citation type="submission" date="2020-08" db="EMBL/GenBank/DDBJ databases">
        <title>Genomic Encyclopedia of Type Strains, Phase IV (KMG-IV): sequencing the most valuable type-strain genomes for metagenomic binning, comparative biology and taxonomic classification.</title>
        <authorList>
            <person name="Goeker M."/>
        </authorList>
    </citation>
    <scope>NUCLEOTIDE SEQUENCE [LARGE SCALE GENOMIC DNA]</scope>
    <source>
        <strain evidence="6 7">DSM 29007</strain>
    </source>
</reference>
<keyword evidence="7" id="KW-1185">Reference proteome</keyword>
<keyword evidence="4 5" id="KW-1133">Transmembrane helix</keyword>
<dbReference type="GO" id="GO:0016758">
    <property type="term" value="F:hexosyltransferase activity"/>
    <property type="evidence" value="ECO:0007669"/>
    <property type="project" value="TreeGrafter"/>
</dbReference>
<dbReference type="RefSeq" id="WP_170034901.1">
    <property type="nucleotide sequence ID" value="NZ_JABDTL010000001.1"/>
</dbReference>
<keyword evidence="5" id="KW-0812">Transmembrane</keyword>
<feature type="transmembrane region" description="Helical" evidence="5">
    <location>
        <begin position="651"/>
        <end position="674"/>
    </location>
</feature>
<comment type="caution">
    <text evidence="6">The sequence shown here is derived from an EMBL/GenBank/DDBJ whole genome shotgun (WGS) entry which is preliminary data.</text>
</comment>